<protein>
    <submittedName>
        <fullName evidence="1">Uncharacterized protein</fullName>
    </submittedName>
</protein>
<comment type="caution">
    <text evidence="1">The sequence shown here is derived from an EMBL/GenBank/DDBJ whole genome shotgun (WGS) entry which is preliminary data.</text>
</comment>
<organism evidence="1">
    <name type="scientific">marine sediment metagenome</name>
    <dbReference type="NCBI Taxonomy" id="412755"/>
    <lineage>
        <taxon>unclassified sequences</taxon>
        <taxon>metagenomes</taxon>
        <taxon>ecological metagenomes</taxon>
    </lineage>
</organism>
<sequence length="63" mass="7390">MSTELYVRLTHAEYKRLEKELDSFSLLETVHKSGDLEDQFYHKSFRFHLGDITVEAHGPLVKP</sequence>
<reference evidence="1" key="1">
    <citation type="journal article" date="2015" name="Nature">
        <title>Complex archaea that bridge the gap between prokaryotes and eukaryotes.</title>
        <authorList>
            <person name="Spang A."/>
            <person name="Saw J.H."/>
            <person name="Jorgensen S.L."/>
            <person name="Zaremba-Niedzwiedzka K."/>
            <person name="Martijn J."/>
            <person name="Lind A.E."/>
            <person name="van Eijk R."/>
            <person name="Schleper C."/>
            <person name="Guy L."/>
            <person name="Ettema T.J."/>
        </authorList>
    </citation>
    <scope>NUCLEOTIDE SEQUENCE</scope>
</reference>
<evidence type="ECO:0000313" key="1">
    <source>
        <dbReference type="EMBL" id="KKL55173.1"/>
    </source>
</evidence>
<accession>A0A0F9D0G8</accession>
<dbReference type="EMBL" id="LAZR01030935">
    <property type="protein sequence ID" value="KKL55173.1"/>
    <property type="molecule type" value="Genomic_DNA"/>
</dbReference>
<gene>
    <name evidence="1" type="ORF">LCGC14_2258080</name>
</gene>
<proteinExistence type="predicted"/>
<name>A0A0F9D0G8_9ZZZZ</name>
<dbReference type="AlphaFoldDB" id="A0A0F9D0G8"/>